<evidence type="ECO:0000313" key="11">
    <source>
        <dbReference type="EMBL" id="KAH9845338.1"/>
    </source>
</evidence>
<keyword evidence="5" id="KW-0285">Flavoprotein</keyword>
<sequence length="76" mass="8230">MLRGLRDYMPGGGATETTRWTVRRDYGVEFKRGAIAPDAGVWLQGCNEQTHGLSDSLLSILACRGGEMVESIFGAP</sequence>
<protein>
    <recommendedName>
        <fullName evidence="4">L-ornithine N(5)-monooxygenase [NAD(P)H]</fullName>
        <ecNumber evidence="4">1.14.13.196</ecNumber>
    </recommendedName>
</protein>
<evidence type="ECO:0000256" key="7">
    <source>
        <dbReference type="ARBA" id="ARBA00022857"/>
    </source>
</evidence>
<evidence type="ECO:0000256" key="6">
    <source>
        <dbReference type="ARBA" id="ARBA00022827"/>
    </source>
</evidence>
<dbReference type="InterPro" id="IPR036188">
    <property type="entry name" value="FAD/NAD-bd_sf"/>
</dbReference>
<keyword evidence="8" id="KW-0560">Oxidoreductase</keyword>
<evidence type="ECO:0000256" key="5">
    <source>
        <dbReference type="ARBA" id="ARBA00022630"/>
    </source>
</evidence>
<dbReference type="InterPro" id="IPR025700">
    <property type="entry name" value="Lys/Orn_oxygenase"/>
</dbReference>
<evidence type="ECO:0000313" key="12">
    <source>
        <dbReference type="Proteomes" id="UP001138500"/>
    </source>
</evidence>
<evidence type="ECO:0000256" key="9">
    <source>
        <dbReference type="ARBA" id="ARBA00047598"/>
    </source>
</evidence>
<evidence type="ECO:0000256" key="8">
    <source>
        <dbReference type="ARBA" id="ARBA00023002"/>
    </source>
</evidence>
<comment type="caution">
    <text evidence="11">The sequence shown here is derived from an EMBL/GenBank/DDBJ whole genome shotgun (WGS) entry which is preliminary data.</text>
</comment>
<dbReference type="AlphaFoldDB" id="A0A9W7T173"/>
<gene>
    <name evidence="11" type="ORF">Tdes44962_MAKER10489</name>
</gene>
<keyword evidence="12" id="KW-1185">Reference proteome</keyword>
<comment type="catalytic activity">
    <reaction evidence="9">
        <text>L-ornithine + NADPH + O2 = N(5)-hydroxy-L-ornithine + NADP(+) + H2O</text>
        <dbReference type="Rhea" id="RHEA:41508"/>
        <dbReference type="ChEBI" id="CHEBI:15377"/>
        <dbReference type="ChEBI" id="CHEBI:15379"/>
        <dbReference type="ChEBI" id="CHEBI:46911"/>
        <dbReference type="ChEBI" id="CHEBI:57783"/>
        <dbReference type="ChEBI" id="CHEBI:58349"/>
        <dbReference type="ChEBI" id="CHEBI:78275"/>
        <dbReference type="EC" id="1.14.13.196"/>
    </reaction>
</comment>
<dbReference type="GO" id="GO:0016491">
    <property type="term" value="F:oxidoreductase activity"/>
    <property type="evidence" value="ECO:0007669"/>
    <property type="project" value="UniProtKB-KW"/>
</dbReference>
<comment type="catalytic activity">
    <reaction evidence="10">
        <text>L-ornithine + NADH + O2 = N(5)-hydroxy-L-ornithine + NAD(+) + H2O</text>
        <dbReference type="Rhea" id="RHEA:41512"/>
        <dbReference type="ChEBI" id="CHEBI:15377"/>
        <dbReference type="ChEBI" id="CHEBI:15379"/>
        <dbReference type="ChEBI" id="CHEBI:46911"/>
        <dbReference type="ChEBI" id="CHEBI:57540"/>
        <dbReference type="ChEBI" id="CHEBI:57945"/>
        <dbReference type="ChEBI" id="CHEBI:78275"/>
        <dbReference type="EC" id="1.14.13.196"/>
    </reaction>
</comment>
<dbReference type="EC" id="1.14.13.196" evidence="4"/>
<dbReference type="Proteomes" id="UP001138500">
    <property type="component" value="Unassembled WGS sequence"/>
</dbReference>
<evidence type="ECO:0000256" key="10">
    <source>
        <dbReference type="ARBA" id="ARBA00049248"/>
    </source>
</evidence>
<proteinExistence type="inferred from homology"/>
<name>A0A9W7T173_9PEZI</name>
<evidence type="ECO:0000256" key="2">
    <source>
        <dbReference type="ARBA" id="ARBA00004924"/>
    </source>
</evidence>
<comment type="similarity">
    <text evidence="3">Belongs to the lysine N(6)-hydroxylase/L-ornithine N(5)-oxygenase family.</text>
</comment>
<evidence type="ECO:0000256" key="3">
    <source>
        <dbReference type="ARBA" id="ARBA00007588"/>
    </source>
</evidence>
<keyword evidence="7" id="KW-0521">NADP</keyword>
<comment type="cofactor">
    <cofactor evidence="1">
        <name>FAD</name>
        <dbReference type="ChEBI" id="CHEBI:57692"/>
    </cofactor>
</comment>
<reference evidence="11 12" key="2">
    <citation type="journal article" date="2021" name="Curr. Genet.">
        <title>Genetic response to nitrogen starvation in the aggressive Eucalyptus foliar pathogen Teratosphaeria destructans.</title>
        <authorList>
            <person name="Havenga M."/>
            <person name="Wingfield B.D."/>
            <person name="Wingfield M.J."/>
            <person name="Dreyer L.L."/>
            <person name="Roets F."/>
            <person name="Aylward J."/>
        </authorList>
    </citation>
    <scope>NUCLEOTIDE SEQUENCE [LARGE SCALE GENOMIC DNA]</scope>
    <source>
        <strain evidence="11">CMW44962</strain>
    </source>
</reference>
<dbReference type="GO" id="GO:0006879">
    <property type="term" value="P:intracellular iron ion homeostasis"/>
    <property type="evidence" value="ECO:0007669"/>
    <property type="project" value="TreeGrafter"/>
</dbReference>
<comment type="pathway">
    <text evidence="2">Siderophore biosynthesis.</text>
</comment>
<dbReference type="Gene3D" id="3.50.50.60">
    <property type="entry name" value="FAD/NAD(P)-binding domain"/>
    <property type="match status" value="1"/>
</dbReference>
<dbReference type="OrthoDB" id="3519933at2759"/>
<dbReference type="EMBL" id="RIBY02000095">
    <property type="protein sequence ID" value="KAH9845338.1"/>
    <property type="molecule type" value="Genomic_DNA"/>
</dbReference>
<dbReference type="PANTHER" id="PTHR42802:SF1">
    <property type="entry name" value="L-ORNITHINE N(5)-MONOOXYGENASE"/>
    <property type="match status" value="1"/>
</dbReference>
<accession>A0A9W7T173</accession>
<keyword evidence="6" id="KW-0274">FAD</keyword>
<evidence type="ECO:0000256" key="1">
    <source>
        <dbReference type="ARBA" id="ARBA00001974"/>
    </source>
</evidence>
<reference evidence="11 12" key="1">
    <citation type="journal article" date="2018" name="IMA Fungus">
        <title>IMA Genome-F 10: Nine draft genome sequences of Claviceps purpurea s.lat., including C. arundinis, C. humidiphila, and C. cf. spartinae, pseudomolecules for the pitch canker pathogen Fusarium circinatum, draft genome of Davidsoniella eucalypti, Grosmannia galeiformis, Quambalaria eucalypti, and Teratosphaeria destructans.</title>
        <authorList>
            <person name="Wingfield B.D."/>
            <person name="Liu M."/>
            <person name="Nguyen H.D."/>
            <person name="Lane F.A."/>
            <person name="Morgan S.W."/>
            <person name="De Vos L."/>
            <person name="Wilken P.M."/>
            <person name="Duong T.A."/>
            <person name="Aylward J."/>
            <person name="Coetzee M.P."/>
            <person name="Dadej K."/>
            <person name="De Beer Z.W."/>
            <person name="Findlay W."/>
            <person name="Havenga M."/>
            <person name="Kolarik M."/>
            <person name="Menzies J.G."/>
            <person name="Naidoo K."/>
            <person name="Pochopski O."/>
            <person name="Shoukouhi P."/>
            <person name="Santana Q.C."/>
            <person name="Seifert K.A."/>
            <person name="Soal N."/>
            <person name="Steenkamp E.T."/>
            <person name="Tatham C.T."/>
            <person name="van der Nest M.A."/>
            <person name="Wingfield M.J."/>
        </authorList>
    </citation>
    <scope>NUCLEOTIDE SEQUENCE [LARGE SCALE GENOMIC DNA]</scope>
    <source>
        <strain evidence="11">CMW44962</strain>
    </source>
</reference>
<evidence type="ECO:0000256" key="4">
    <source>
        <dbReference type="ARBA" id="ARBA00012881"/>
    </source>
</evidence>
<dbReference type="PANTHER" id="PTHR42802">
    <property type="entry name" value="MONOOXYGENASE"/>
    <property type="match status" value="1"/>
</dbReference>
<organism evidence="11 12">
    <name type="scientific">Teratosphaeria destructans</name>
    <dbReference type="NCBI Taxonomy" id="418781"/>
    <lineage>
        <taxon>Eukaryota</taxon>
        <taxon>Fungi</taxon>
        <taxon>Dikarya</taxon>
        <taxon>Ascomycota</taxon>
        <taxon>Pezizomycotina</taxon>
        <taxon>Dothideomycetes</taxon>
        <taxon>Dothideomycetidae</taxon>
        <taxon>Mycosphaerellales</taxon>
        <taxon>Teratosphaeriaceae</taxon>
        <taxon>Teratosphaeria</taxon>
    </lineage>
</organism>